<feature type="region of interest" description="Disordered" evidence="1">
    <location>
        <begin position="52"/>
        <end position="90"/>
    </location>
</feature>
<dbReference type="EMBL" id="QZBZ01000200">
    <property type="protein sequence ID" value="TIA33304.1"/>
    <property type="molecule type" value="Genomic_DNA"/>
</dbReference>
<reference evidence="3 4" key="1">
    <citation type="submission" date="2018-10" db="EMBL/GenBank/DDBJ databases">
        <title>Fifty Aureobasidium pullulans genomes reveal a recombining polyextremotolerant generalist.</title>
        <authorList>
            <person name="Gostincar C."/>
            <person name="Turk M."/>
            <person name="Zajc J."/>
            <person name="Gunde-Cimerman N."/>
        </authorList>
    </citation>
    <scope>NUCLEOTIDE SEQUENCE [LARGE SCALE GENOMIC DNA]</scope>
    <source>
        <strain evidence="3 4">EXF-1645</strain>
    </source>
</reference>
<name>A0A4T0BMN9_AURPU</name>
<protein>
    <submittedName>
        <fullName evidence="3">Uncharacterized protein</fullName>
    </submittedName>
</protein>
<proteinExistence type="predicted"/>
<gene>
    <name evidence="3" type="ORF">D6C78_07642</name>
</gene>
<evidence type="ECO:0000313" key="4">
    <source>
        <dbReference type="Proteomes" id="UP000308724"/>
    </source>
</evidence>
<evidence type="ECO:0000256" key="2">
    <source>
        <dbReference type="SAM" id="Phobius"/>
    </source>
</evidence>
<evidence type="ECO:0000313" key="3">
    <source>
        <dbReference type="EMBL" id="TIA33304.1"/>
    </source>
</evidence>
<feature type="transmembrane region" description="Helical" evidence="2">
    <location>
        <begin position="7"/>
        <end position="24"/>
    </location>
</feature>
<keyword evidence="2" id="KW-0812">Transmembrane</keyword>
<evidence type="ECO:0000256" key="1">
    <source>
        <dbReference type="SAM" id="MobiDB-lite"/>
    </source>
</evidence>
<dbReference type="AlphaFoldDB" id="A0A4T0BMN9"/>
<accession>A0A4T0BMN9</accession>
<keyword evidence="2" id="KW-1133">Transmembrane helix</keyword>
<feature type="compositionally biased region" description="Polar residues" evidence="1">
    <location>
        <begin position="71"/>
        <end position="80"/>
    </location>
</feature>
<keyword evidence="2" id="KW-0472">Membrane</keyword>
<dbReference type="Proteomes" id="UP000308724">
    <property type="component" value="Unassembled WGS sequence"/>
</dbReference>
<sequence length="90" mass="10040">MRINQQIWLYAIANLIGMGLATPLKSPAMMGWESNFPYTYTPIYYTAEDVANWSPPSSDPPSDPSPDTSTGASPNPQQLTKRVWPYDSPF</sequence>
<comment type="caution">
    <text evidence="3">The sequence shown here is derived from an EMBL/GenBank/DDBJ whole genome shotgun (WGS) entry which is preliminary data.</text>
</comment>
<organism evidence="3 4">
    <name type="scientific">Aureobasidium pullulans</name>
    <name type="common">Black yeast</name>
    <name type="synonym">Pullularia pullulans</name>
    <dbReference type="NCBI Taxonomy" id="5580"/>
    <lineage>
        <taxon>Eukaryota</taxon>
        <taxon>Fungi</taxon>
        <taxon>Dikarya</taxon>
        <taxon>Ascomycota</taxon>
        <taxon>Pezizomycotina</taxon>
        <taxon>Dothideomycetes</taxon>
        <taxon>Dothideomycetidae</taxon>
        <taxon>Dothideales</taxon>
        <taxon>Saccotheciaceae</taxon>
        <taxon>Aureobasidium</taxon>
    </lineage>
</organism>